<sequence>MIADPHQDPTAFWEEFYLTKRTTSSGRATAALMRIAAGLTPGRALDLGASHGDDVIWLAQQGWQAYGCDISETAVARARARAADHGLEHHAKFERCDLSVAFPQGEFDLITALYLQSPVALARAAIIRQAAGRLRPGGHLLVLSHAAPPPWSLEATPSTIFPTMAGELAAVGVPAPGLKVIAAEIVTRPGRGPNGTEAMLEDNLVLVQRCLV</sequence>
<organism evidence="2 3">
    <name type="scientific">Paracoccus aerius</name>
    <dbReference type="NCBI Taxonomy" id="1915382"/>
    <lineage>
        <taxon>Bacteria</taxon>
        <taxon>Pseudomonadati</taxon>
        <taxon>Pseudomonadota</taxon>
        <taxon>Alphaproteobacteria</taxon>
        <taxon>Rhodobacterales</taxon>
        <taxon>Paracoccaceae</taxon>
        <taxon>Paracoccus</taxon>
    </lineage>
</organism>
<reference evidence="2 3" key="1">
    <citation type="submission" date="2021-01" db="EMBL/GenBank/DDBJ databases">
        <title>011410 draft genome.</title>
        <authorList>
            <person name="Lang L."/>
        </authorList>
    </citation>
    <scope>NUCLEOTIDE SEQUENCE [LARGE SCALE GENOMIC DNA]</scope>
    <source>
        <strain evidence="2 3">KCTC 42845</strain>
    </source>
</reference>
<feature type="domain" description="Methyltransferase" evidence="1">
    <location>
        <begin position="45"/>
        <end position="138"/>
    </location>
</feature>
<keyword evidence="2" id="KW-0489">Methyltransferase</keyword>
<name>A0ABS1S9B3_9RHOB</name>
<dbReference type="PANTHER" id="PTHR42912">
    <property type="entry name" value="METHYLTRANSFERASE"/>
    <property type="match status" value="1"/>
</dbReference>
<dbReference type="RefSeq" id="WP_191309601.1">
    <property type="nucleotide sequence ID" value="NZ_BNCL01000006.1"/>
</dbReference>
<protein>
    <submittedName>
        <fullName evidence="2">Methyltransferase domain-containing protein</fullName>
    </submittedName>
</protein>
<evidence type="ECO:0000259" key="1">
    <source>
        <dbReference type="Pfam" id="PF13649"/>
    </source>
</evidence>
<dbReference type="InterPro" id="IPR041698">
    <property type="entry name" value="Methyltransf_25"/>
</dbReference>
<dbReference type="CDD" id="cd02440">
    <property type="entry name" value="AdoMet_MTases"/>
    <property type="match status" value="1"/>
</dbReference>
<dbReference type="Pfam" id="PF13649">
    <property type="entry name" value="Methyltransf_25"/>
    <property type="match status" value="1"/>
</dbReference>
<dbReference type="Proteomes" id="UP000644749">
    <property type="component" value="Unassembled WGS sequence"/>
</dbReference>
<keyword evidence="3" id="KW-1185">Reference proteome</keyword>
<dbReference type="PANTHER" id="PTHR42912:SF93">
    <property type="entry name" value="N6-ADENOSINE-METHYLTRANSFERASE TMT1A"/>
    <property type="match status" value="1"/>
</dbReference>
<comment type="caution">
    <text evidence="2">The sequence shown here is derived from an EMBL/GenBank/DDBJ whole genome shotgun (WGS) entry which is preliminary data.</text>
</comment>
<dbReference type="SUPFAM" id="SSF53335">
    <property type="entry name" value="S-adenosyl-L-methionine-dependent methyltransferases"/>
    <property type="match status" value="1"/>
</dbReference>
<dbReference type="InterPro" id="IPR029063">
    <property type="entry name" value="SAM-dependent_MTases_sf"/>
</dbReference>
<dbReference type="Gene3D" id="3.40.50.150">
    <property type="entry name" value="Vaccinia Virus protein VP39"/>
    <property type="match status" value="1"/>
</dbReference>
<dbReference type="InterPro" id="IPR050508">
    <property type="entry name" value="Methyltransf_Superfamily"/>
</dbReference>
<dbReference type="GO" id="GO:0008168">
    <property type="term" value="F:methyltransferase activity"/>
    <property type="evidence" value="ECO:0007669"/>
    <property type="project" value="UniProtKB-KW"/>
</dbReference>
<evidence type="ECO:0000313" key="3">
    <source>
        <dbReference type="Proteomes" id="UP000644749"/>
    </source>
</evidence>
<evidence type="ECO:0000313" key="2">
    <source>
        <dbReference type="EMBL" id="MBL3675318.1"/>
    </source>
</evidence>
<keyword evidence="2" id="KW-0808">Transferase</keyword>
<dbReference type="EMBL" id="JAESHT010000020">
    <property type="protein sequence ID" value="MBL3675318.1"/>
    <property type="molecule type" value="Genomic_DNA"/>
</dbReference>
<dbReference type="GO" id="GO:0032259">
    <property type="term" value="P:methylation"/>
    <property type="evidence" value="ECO:0007669"/>
    <property type="project" value="UniProtKB-KW"/>
</dbReference>
<gene>
    <name evidence="2" type="ORF">JL111_17730</name>
</gene>
<accession>A0ABS1S9B3</accession>
<proteinExistence type="predicted"/>